<proteinExistence type="predicted"/>
<dbReference type="OrthoDB" id="3685561at2759"/>
<protein>
    <recommendedName>
        <fullName evidence="4">BTB domain-containing protein</fullName>
    </recommendedName>
</protein>
<dbReference type="RefSeq" id="XP_033657714.1">
    <property type="nucleotide sequence ID" value="XM_033799550.1"/>
</dbReference>
<feature type="region of interest" description="Disordered" evidence="1">
    <location>
        <begin position="468"/>
        <end position="586"/>
    </location>
</feature>
<feature type="compositionally biased region" description="Polar residues" evidence="1">
    <location>
        <begin position="559"/>
        <end position="573"/>
    </location>
</feature>
<dbReference type="EMBL" id="ML986485">
    <property type="protein sequence ID" value="KAF2280176.1"/>
    <property type="molecule type" value="Genomic_DNA"/>
</dbReference>
<feature type="region of interest" description="Disordered" evidence="1">
    <location>
        <begin position="115"/>
        <end position="155"/>
    </location>
</feature>
<accession>A0A6A6JWQ9</accession>
<feature type="compositionally biased region" description="Polar residues" evidence="1">
    <location>
        <begin position="505"/>
        <end position="515"/>
    </location>
</feature>
<organism evidence="2 3">
    <name type="scientific">Westerdykella ornata</name>
    <dbReference type="NCBI Taxonomy" id="318751"/>
    <lineage>
        <taxon>Eukaryota</taxon>
        <taxon>Fungi</taxon>
        <taxon>Dikarya</taxon>
        <taxon>Ascomycota</taxon>
        <taxon>Pezizomycotina</taxon>
        <taxon>Dothideomycetes</taxon>
        <taxon>Pleosporomycetidae</taxon>
        <taxon>Pleosporales</taxon>
        <taxon>Sporormiaceae</taxon>
        <taxon>Westerdykella</taxon>
    </lineage>
</organism>
<reference evidence="2" key="1">
    <citation type="journal article" date="2020" name="Stud. Mycol.">
        <title>101 Dothideomycetes genomes: a test case for predicting lifestyles and emergence of pathogens.</title>
        <authorList>
            <person name="Haridas S."/>
            <person name="Albert R."/>
            <person name="Binder M."/>
            <person name="Bloem J."/>
            <person name="Labutti K."/>
            <person name="Salamov A."/>
            <person name="Andreopoulos B."/>
            <person name="Baker S."/>
            <person name="Barry K."/>
            <person name="Bills G."/>
            <person name="Bluhm B."/>
            <person name="Cannon C."/>
            <person name="Castanera R."/>
            <person name="Culley D."/>
            <person name="Daum C."/>
            <person name="Ezra D."/>
            <person name="Gonzalez J."/>
            <person name="Henrissat B."/>
            <person name="Kuo A."/>
            <person name="Liang C."/>
            <person name="Lipzen A."/>
            <person name="Lutzoni F."/>
            <person name="Magnuson J."/>
            <person name="Mondo S."/>
            <person name="Nolan M."/>
            <person name="Ohm R."/>
            <person name="Pangilinan J."/>
            <person name="Park H.-J."/>
            <person name="Ramirez L."/>
            <person name="Alfaro M."/>
            <person name="Sun H."/>
            <person name="Tritt A."/>
            <person name="Yoshinaga Y."/>
            <person name="Zwiers L.-H."/>
            <person name="Turgeon B."/>
            <person name="Goodwin S."/>
            <person name="Spatafora J."/>
            <person name="Crous P."/>
            <person name="Grigoriev I."/>
        </authorList>
    </citation>
    <scope>NUCLEOTIDE SEQUENCE</scope>
    <source>
        <strain evidence="2">CBS 379.55</strain>
    </source>
</reference>
<dbReference type="CDD" id="cd18186">
    <property type="entry name" value="BTB_POZ_ZBTB_KLHL-like"/>
    <property type="match status" value="1"/>
</dbReference>
<evidence type="ECO:0000313" key="2">
    <source>
        <dbReference type="EMBL" id="KAF2280176.1"/>
    </source>
</evidence>
<sequence>MSVKYVLSTQPSGRTMSLASSIRTYGKPLSATLPTTSFEARSPFQLNAPLSFVESSRDINGPTDSTPAPSLVMADGDPKLRLPAEDAEPALTGYSSDSSSSSYETISADAYPPLAAGPVHTTPSTPRSRLISADDSGNARPIDYWEDDSGGRGRTTTRAWEGGEDLEPFWTFDSLQGLSAPISRMPLIYDLLTPSHSSPTAKYIPGIPRPIEVTVGDSTSNAHRVFYISASLLASHSEFFAFIPANANPTSHTRVHLPELSPVHFANFVSYIHSNVYSVRAPDADPIIYNTAAWILGDQLRADKYRDSAMRALHCIFERTVKMQWSTEHDPQTQNGTVELITPTHIDYLCNATMTDCPLRTLFFDALAACWPHQRIRSILAVRMSYGPDKEWFELYRKFPECRSAIMSTFEVRDPGRRMILKEPVVYLDPTGKTWPPHLVEHARQVERKRPGSDARKRRELLKKIMRGENGPDRMWEDKPWKGLEKQTDEQMREPEPEPMATEPVNDTPQFSSNGKDVCDNPMEIDTQSDGWTKAETEETGQDLPDRPKKKRAKFLPRSFTSSKLRQYSFTTNDQDDGDVADDEWE</sequence>
<name>A0A6A6JWQ9_WESOR</name>
<evidence type="ECO:0000313" key="3">
    <source>
        <dbReference type="Proteomes" id="UP000800097"/>
    </source>
</evidence>
<evidence type="ECO:0000256" key="1">
    <source>
        <dbReference type="SAM" id="MobiDB-lite"/>
    </source>
</evidence>
<dbReference type="GeneID" id="54552725"/>
<feature type="compositionally biased region" description="Acidic residues" evidence="1">
    <location>
        <begin position="574"/>
        <end position="586"/>
    </location>
</feature>
<evidence type="ECO:0008006" key="4">
    <source>
        <dbReference type="Google" id="ProtNLM"/>
    </source>
</evidence>
<dbReference type="Proteomes" id="UP000800097">
    <property type="component" value="Unassembled WGS sequence"/>
</dbReference>
<feature type="region of interest" description="Disordered" evidence="1">
    <location>
        <begin position="55"/>
        <end position="81"/>
    </location>
</feature>
<gene>
    <name evidence="2" type="ORF">EI97DRAFT_439234</name>
</gene>
<dbReference type="AlphaFoldDB" id="A0A6A6JWQ9"/>
<keyword evidence="3" id="KW-1185">Reference proteome</keyword>
<feature type="compositionally biased region" description="Basic and acidic residues" evidence="1">
    <location>
        <begin position="468"/>
        <end position="496"/>
    </location>
</feature>